<name>A0A7C1SXK2_UNCKA</name>
<evidence type="ECO:0000259" key="1">
    <source>
        <dbReference type="PROSITE" id="PS51352"/>
    </source>
</evidence>
<dbReference type="PANTHER" id="PTHR42852:SF13">
    <property type="entry name" value="PROTEIN DIPZ"/>
    <property type="match status" value="1"/>
</dbReference>
<dbReference type="SUPFAM" id="SSF52833">
    <property type="entry name" value="Thioredoxin-like"/>
    <property type="match status" value="1"/>
</dbReference>
<evidence type="ECO:0000313" key="2">
    <source>
        <dbReference type="EMBL" id="HEB13801.1"/>
    </source>
</evidence>
<dbReference type="GO" id="GO:0016209">
    <property type="term" value="F:antioxidant activity"/>
    <property type="evidence" value="ECO:0007669"/>
    <property type="project" value="InterPro"/>
</dbReference>
<dbReference type="PROSITE" id="PS51352">
    <property type="entry name" value="THIOREDOXIN_2"/>
    <property type="match status" value="1"/>
</dbReference>
<dbReference type="Gene3D" id="3.40.30.10">
    <property type="entry name" value="Glutaredoxin"/>
    <property type="match status" value="1"/>
</dbReference>
<dbReference type="InterPro" id="IPR013766">
    <property type="entry name" value="Thioredoxin_domain"/>
</dbReference>
<gene>
    <name evidence="2" type="ORF">ENI09_00100</name>
</gene>
<feature type="domain" description="Thioredoxin" evidence="1">
    <location>
        <begin position="17"/>
        <end position="160"/>
    </location>
</feature>
<dbReference type="GO" id="GO:0016491">
    <property type="term" value="F:oxidoreductase activity"/>
    <property type="evidence" value="ECO:0007669"/>
    <property type="project" value="InterPro"/>
</dbReference>
<dbReference type="InterPro" id="IPR000866">
    <property type="entry name" value="AhpC/TSA"/>
</dbReference>
<reference evidence="2" key="1">
    <citation type="journal article" date="2020" name="mSystems">
        <title>Genome- and Community-Level Interaction Insights into Carbon Utilization and Element Cycling Functions of Hydrothermarchaeota in Hydrothermal Sediment.</title>
        <authorList>
            <person name="Zhou Z."/>
            <person name="Liu Y."/>
            <person name="Xu W."/>
            <person name="Pan J."/>
            <person name="Luo Z.H."/>
            <person name="Li M."/>
        </authorList>
    </citation>
    <scope>NUCLEOTIDE SEQUENCE [LARGE SCALE GENOMIC DNA]</scope>
    <source>
        <strain evidence="2">HyVt-365</strain>
    </source>
</reference>
<accession>A0A7C1SXK2</accession>
<dbReference type="Pfam" id="PF00578">
    <property type="entry name" value="AhpC-TSA"/>
    <property type="match status" value="1"/>
</dbReference>
<sequence length="161" mass="18119">MGSRLRRGVTEVEPGAEELKNQAPDFTLLDFDGNLVKLSDFRGKPVFIDFWAAWCPFCTDEMPEIESLHKEFGDRVVIIGIQRTNTESLQAGKDYAKNTVGVTYLLLQDKTGEVYRAYTKDTFAGMPVAAWIDKDGVLVKTKVGPKTEEELRSNLLEVLEK</sequence>
<dbReference type="PANTHER" id="PTHR42852">
    <property type="entry name" value="THIOL:DISULFIDE INTERCHANGE PROTEIN DSBE"/>
    <property type="match status" value="1"/>
</dbReference>
<dbReference type="Proteomes" id="UP000885744">
    <property type="component" value="Unassembled WGS sequence"/>
</dbReference>
<comment type="caution">
    <text evidence="2">The sequence shown here is derived from an EMBL/GenBank/DDBJ whole genome shotgun (WGS) entry which is preliminary data.</text>
</comment>
<proteinExistence type="predicted"/>
<dbReference type="InterPro" id="IPR050553">
    <property type="entry name" value="Thioredoxin_ResA/DsbE_sf"/>
</dbReference>
<dbReference type="InterPro" id="IPR036249">
    <property type="entry name" value="Thioredoxin-like_sf"/>
</dbReference>
<organism evidence="2">
    <name type="scientific">candidate division WWE3 bacterium</name>
    <dbReference type="NCBI Taxonomy" id="2053526"/>
    <lineage>
        <taxon>Bacteria</taxon>
        <taxon>Katanobacteria</taxon>
    </lineage>
</organism>
<dbReference type="CDD" id="cd02966">
    <property type="entry name" value="TlpA_like_family"/>
    <property type="match status" value="1"/>
</dbReference>
<dbReference type="AlphaFoldDB" id="A0A7C1SXK2"/>
<protein>
    <submittedName>
        <fullName evidence="2">TlpA family protein disulfide reductase</fullName>
    </submittedName>
</protein>
<dbReference type="EMBL" id="DRHH01000005">
    <property type="protein sequence ID" value="HEB13801.1"/>
    <property type="molecule type" value="Genomic_DNA"/>
</dbReference>